<dbReference type="PANTHER" id="PTHR47457">
    <property type="entry name" value="OS05G0345500 PROTEIN"/>
    <property type="match status" value="1"/>
</dbReference>
<dbReference type="Proteomes" id="UP000515163">
    <property type="component" value="Unplaced"/>
</dbReference>
<dbReference type="Gene3D" id="2.60.120.260">
    <property type="entry name" value="Galactose-binding domain-like"/>
    <property type="match status" value="1"/>
</dbReference>
<dbReference type="InterPro" id="IPR011029">
    <property type="entry name" value="DEATH-like_dom_sf"/>
</dbReference>
<dbReference type="SUPFAM" id="SSF47986">
    <property type="entry name" value="DEATH domain"/>
    <property type="match status" value="1"/>
</dbReference>
<dbReference type="InterPro" id="IPR001315">
    <property type="entry name" value="CARD"/>
</dbReference>
<gene>
    <name evidence="5" type="primary">LOC116296821</name>
</gene>
<dbReference type="OrthoDB" id="5966876at2759"/>
<evidence type="ECO:0000259" key="3">
    <source>
        <dbReference type="PROSITE" id="PS50209"/>
    </source>
</evidence>
<name>A0A6P8HZE2_ACTTE</name>
<reference evidence="5" key="1">
    <citation type="submission" date="2025-08" db="UniProtKB">
        <authorList>
            <consortium name="RefSeq"/>
        </authorList>
    </citation>
    <scope>IDENTIFICATION</scope>
    <source>
        <tissue evidence="5">Tentacle</tissue>
    </source>
</reference>
<dbReference type="Pfam" id="PF00754">
    <property type="entry name" value="F5_F8_type_C"/>
    <property type="match status" value="1"/>
</dbReference>
<dbReference type="KEGG" id="aten:116296821"/>
<evidence type="ECO:0000313" key="4">
    <source>
        <dbReference type="Proteomes" id="UP000515163"/>
    </source>
</evidence>
<proteinExistence type="predicted"/>
<dbReference type="InterPro" id="IPR000421">
    <property type="entry name" value="FA58C"/>
</dbReference>
<feature type="coiled-coil region" evidence="1">
    <location>
        <begin position="291"/>
        <end position="339"/>
    </location>
</feature>
<sequence>MNDEHRNLLRRHHLLFQKDLEPRKLLAHLVTVLDIRDEDEIKAQATRELQVDKMLDILPRRGPQAFRVFLDALEAVQPFLAVPLREEDEIEKRLTETRTELGRARSHSANLRNQLSCASSQLDTEKSKHGKTRKELDELKSIHQTLLSEIKKESQKLLSKVTELGVSNETLKQELQQEQLQKTNLESKVRDLEIFLENKNNEIANVREKELYMRVVMEKHKQEGSDAKTPSRKLSLEETKRHFRREILRRRAYSEKSSYEESIDKEPLEKFDEIIQEEDMYVHDEKILEIVHEREAMLKCFDEKLEEMNNELTLVKSEKDLAKLECTQLRVKLLALEEEATRSVEDRATSPITKSGADNLQCGECKTKTAEYDTLLLRMEKEMATYKEEIHKVTCRTNELTDKFEREKKSLEIEIESLKKLYDTSKEDYKNLQNEMAEQHSKDIKDQCVIKTDLTAQIEIDKLVITRLKSELDKERESSKTFQKDNDKFKKKIKAEKKQLKQQLEQESKISTSKMKEKEAALIELRDSEKRNLEEIAKVRKITSELQNKCDQLGDELERWRSLPGRVFNFKKEFDRNGVIYTLGTNFNTTPFTNPASNNNCSIIVTRSSQGHGHPLDLLDLKKGSLSCTKDEENSWWRVDLGEDYTPFVTHYTLRHGRDNGLSVIRNWNLEGSRDGRTWKILRKHENDRTLKEPFPYFMGTWAVEGKIEAMRFFRIRQTGKNSSGRYALCLSGFEIYGILLFMKE</sequence>
<evidence type="ECO:0000256" key="1">
    <source>
        <dbReference type="SAM" id="Coils"/>
    </source>
</evidence>
<organism evidence="4 5">
    <name type="scientific">Actinia tenebrosa</name>
    <name type="common">Australian red waratah sea anemone</name>
    <dbReference type="NCBI Taxonomy" id="6105"/>
    <lineage>
        <taxon>Eukaryota</taxon>
        <taxon>Metazoa</taxon>
        <taxon>Cnidaria</taxon>
        <taxon>Anthozoa</taxon>
        <taxon>Hexacorallia</taxon>
        <taxon>Actiniaria</taxon>
        <taxon>Actiniidae</taxon>
        <taxon>Actinia</taxon>
    </lineage>
</organism>
<dbReference type="CDD" id="cd01671">
    <property type="entry name" value="CARD"/>
    <property type="match status" value="1"/>
</dbReference>
<evidence type="ECO:0000256" key="2">
    <source>
        <dbReference type="SAM" id="MobiDB-lite"/>
    </source>
</evidence>
<protein>
    <submittedName>
        <fullName evidence="5">Uncharacterized protein LOC116296821</fullName>
    </submittedName>
</protein>
<feature type="compositionally biased region" description="Basic and acidic residues" evidence="2">
    <location>
        <begin position="123"/>
        <end position="133"/>
    </location>
</feature>
<accession>A0A6P8HZE2</accession>
<keyword evidence="1" id="KW-0175">Coiled coil</keyword>
<feature type="coiled-coil region" evidence="1">
    <location>
        <begin position="136"/>
        <end position="209"/>
    </location>
</feature>
<dbReference type="GeneID" id="116296821"/>
<keyword evidence="4" id="KW-1185">Reference proteome</keyword>
<evidence type="ECO:0000313" key="5">
    <source>
        <dbReference type="RefSeq" id="XP_031560783.1"/>
    </source>
</evidence>
<dbReference type="SMART" id="SM00114">
    <property type="entry name" value="CARD"/>
    <property type="match status" value="1"/>
</dbReference>
<feature type="region of interest" description="Disordered" evidence="2">
    <location>
        <begin position="101"/>
        <end position="133"/>
    </location>
</feature>
<dbReference type="PROSITE" id="PS50209">
    <property type="entry name" value="CARD"/>
    <property type="match status" value="1"/>
</dbReference>
<dbReference type="RefSeq" id="XP_031560783.1">
    <property type="nucleotide sequence ID" value="XM_031704923.1"/>
</dbReference>
<dbReference type="InParanoid" id="A0A6P8HZE2"/>
<dbReference type="InterPro" id="IPR008979">
    <property type="entry name" value="Galactose-bd-like_sf"/>
</dbReference>
<feature type="compositionally biased region" description="Polar residues" evidence="2">
    <location>
        <begin position="107"/>
        <end position="122"/>
    </location>
</feature>
<dbReference type="PANTHER" id="PTHR47457:SF1">
    <property type="entry name" value="BTB DOMAIN-CONTAINING PROTEIN-RELATED"/>
    <property type="match status" value="1"/>
</dbReference>
<feature type="domain" description="CARD" evidence="3">
    <location>
        <begin position="1"/>
        <end position="88"/>
    </location>
</feature>
<dbReference type="GO" id="GO:0042981">
    <property type="term" value="P:regulation of apoptotic process"/>
    <property type="evidence" value="ECO:0007669"/>
    <property type="project" value="InterPro"/>
</dbReference>
<dbReference type="SUPFAM" id="SSF49785">
    <property type="entry name" value="Galactose-binding domain-like"/>
    <property type="match status" value="1"/>
</dbReference>
<dbReference type="AlphaFoldDB" id="A0A6P8HZE2"/>
<feature type="coiled-coil region" evidence="1">
    <location>
        <begin position="376"/>
        <end position="442"/>
    </location>
</feature>
<dbReference type="Pfam" id="PF00619">
    <property type="entry name" value="CARD"/>
    <property type="match status" value="1"/>
</dbReference>
<dbReference type="Gene3D" id="1.10.533.10">
    <property type="entry name" value="Death Domain, Fas"/>
    <property type="match status" value="1"/>
</dbReference>
<feature type="coiled-coil region" evidence="1">
    <location>
        <begin position="486"/>
        <end position="563"/>
    </location>
</feature>